<dbReference type="PANTHER" id="PTHR43441:SF10">
    <property type="entry name" value="ACETYLTRANSFERASE"/>
    <property type="match status" value="1"/>
</dbReference>
<evidence type="ECO:0000313" key="2">
    <source>
        <dbReference type="EMBL" id="SFF49348.1"/>
    </source>
</evidence>
<keyword evidence="2" id="KW-0808">Transferase</keyword>
<dbReference type="PROSITE" id="PS51186">
    <property type="entry name" value="GNAT"/>
    <property type="match status" value="1"/>
</dbReference>
<dbReference type="Gene3D" id="3.40.630.30">
    <property type="match status" value="1"/>
</dbReference>
<organism evidence="2 3">
    <name type="scientific">Actinoplanes philippinensis</name>
    <dbReference type="NCBI Taxonomy" id="35752"/>
    <lineage>
        <taxon>Bacteria</taxon>
        <taxon>Bacillati</taxon>
        <taxon>Actinomycetota</taxon>
        <taxon>Actinomycetes</taxon>
        <taxon>Micromonosporales</taxon>
        <taxon>Micromonosporaceae</taxon>
        <taxon>Actinoplanes</taxon>
    </lineage>
</organism>
<keyword evidence="3" id="KW-1185">Reference proteome</keyword>
<accession>A0A1I2J5P8</accession>
<dbReference type="CDD" id="cd04301">
    <property type="entry name" value="NAT_SF"/>
    <property type="match status" value="1"/>
</dbReference>
<dbReference type="AlphaFoldDB" id="A0A1I2J5P8"/>
<evidence type="ECO:0000259" key="1">
    <source>
        <dbReference type="PROSITE" id="PS51186"/>
    </source>
</evidence>
<dbReference type="GO" id="GO:0008999">
    <property type="term" value="F:protein-N-terminal-alanine acetyltransferase activity"/>
    <property type="evidence" value="ECO:0007669"/>
    <property type="project" value="TreeGrafter"/>
</dbReference>
<dbReference type="PANTHER" id="PTHR43441">
    <property type="entry name" value="RIBOSOMAL-PROTEIN-SERINE ACETYLTRANSFERASE"/>
    <property type="match status" value="1"/>
</dbReference>
<dbReference type="EMBL" id="FONV01000011">
    <property type="protein sequence ID" value="SFF49348.1"/>
    <property type="molecule type" value="Genomic_DNA"/>
</dbReference>
<proteinExistence type="predicted"/>
<evidence type="ECO:0000313" key="3">
    <source>
        <dbReference type="Proteomes" id="UP000199645"/>
    </source>
</evidence>
<dbReference type="Pfam" id="PF13302">
    <property type="entry name" value="Acetyltransf_3"/>
    <property type="match status" value="1"/>
</dbReference>
<reference evidence="2 3" key="1">
    <citation type="submission" date="2016-10" db="EMBL/GenBank/DDBJ databases">
        <authorList>
            <person name="de Groot N.N."/>
        </authorList>
    </citation>
    <scope>NUCLEOTIDE SEQUENCE [LARGE SCALE GENOMIC DNA]</scope>
    <source>
        <strain evidence="2 3">DSM 43019</strain>
    </source>
</reference>
<feature type="domain" description="N-acetyltransferase" evidence="1">
    <location>
        <begin position="37"/>
        <end position="201"/>
    </location>
</feature>
<gene>
    <name evidence="2" type="ORF">SAMN05421541_111296</name>
</gene>
<dbReference type="InterPro" id="IPR000182">
    <property type="entry name" value="GNAT_dom"/>
</dbReference>
<name>A0A1I2J5P8_9ACTN</name>
<dbReference type="GO" id="GO:1990189">
    <property type="term" value="F:protein N-terminal-serine acetyltransferase activity"/>
    <property type="evidence" value="ECO:0007669"/>
    <property type="project" value="TreeGrafter"/>
</dbReference>
<dbReference type="SUPFAM" id="SSF55729">
    <property type="entry name" value="Acyl-CoA N-acyltransferases (Nat)"/>
    <property type="match status" value="1"/>
</dbReference>
<dbReference type="GO" id="GO:0005737">
    <property type="term" value="C:cytoplasm"/>
    <property type="evidence" value="ECO:0007669"/>
    <property type="project" value="TreeGrafter"/>
</dbReference>
<sequence length="201" mass="22280">MVSLLSYSRGVPLLTTPALPDGALSARAQPGIDGDRLALRPWQETDVASVVTAFADPAIQRWHCRSLTTAEARQWIAQWQSRWQAETDACWAVTEDGKVAGQIGLRHIDLAEGLAQISYWVLPESRGHRLAPRALTALTDWAFTDLGLHRLELSHSTLNTPSCRVATRCGYLLEGTKRSEARHADGWHDMHSHARLSTDQP</sequence>
<protein>
    <submittedName>
        <fullName evidence="2">Protein N-acetyltransferase, RimJ/RimL family</fullName>
    </submittedName>
</protein>
<dbReference type="STRING" id="35752.SAMN05421541_111296"/>
<dbReference type="InterPro" id="IPR016181">
    <property type="entry name" value="Acyl_CoA_acyltransferase"/>
</dbReference>
<dbReference type="InterPro" id="IPR051908">
    <property type="entry name" value="Ribosomal_N-acetyltransferase"/>
</dbReference>
<dbReference type="Proteomes" id="UP000199645">
    <property type="component" value="Unassembled WGS sequence"/>
</dbReference>